<protein>
    <submittedName>
        <fullName evidence="2">Uncharacterized protein</fullName>
    </submittedName>
</protein>
<organism evidence="2 3">
    <name type="scientific">Rhodococcus indonesiensis</name>
    <dbReference type="NCBI Taxonomy" id="3055869"/>
    <lineage>
        <taxon>Bacteria</taxon>
        <taxon>Bacillati</taxon>
        <taxon>Actinomycetota</taxon>
        <taxon>Actinomycetes</taxon>
        <taxon>Mycobacteriales</taxon>
        <taxon>Nocardiaceae</taxon>
        <taxon>Rhodococcus</taxon>
    </lineage>
</organism>
<feature type="region of interest" description="Disordered" evidence="1">
    <location>
        <begin position="29"/>
        <end position="63"/>
    </location>
</feature>
<gene>
    <name evidence="2" type="ORF">QT969_25770</name>
</gene>
<keyword evidence="3" id="KW-1185">Reference proteome</keyword>
<name>A0ABT7RVL1_9NOCA</name>
<dbReference type="Proteomes" id="UP001233164">
    <property type="component" value="Unassembled WGS sequence"/>
</dbReference>
<evidence type="ECO:0000313" key="3">
    <source>
        <dbReference type="Proteomes" id="UP001233164"/>
    </source>
</evidence>
<evidence type="ECO:0000313" key="2">
    <source>
        <dbReference type="EMBL" id="MDM7491691.1"/>
    </source>
</evidence>
<accession>A0ABT7RVL1</accession>
<proteinExistence type="predicted"/>
<reference evidence="2 3" key="1">
    <citation type="submission" date="2023-06" db="EMBL/GenBank/DDBJ databases">
        <title>Rhodococcus indonesiensis sp. nov a new member of the Rhodococcus ruber lineage isolated from a sediment of neutral hot spring.</title>
        <authorList>
            <person name="Kusuma A.B."/>
            <person name="Fenylestari G."/>
            <person name="Ammar F."/>
            <person name="Nouioui I."/>
            <person name="Goodfellow M."/>
        </authorList>
    </citation>
    <scope>NUCLEOTIDE SEQUENCE [LARGE SCALE GENOMIC DNA]</scope>
    <source>
        <strain evidence="2 3">CSLK01-03</strain>
    </source>
</reference>
<evidence type="ECO:0000256" key="1">
    <source>
        <dbReference type="SAM" id="MobiDB-lite"/>
    </source>
</evidence>
<feature type="compositionally biased region" description="Basic and acidic residues" evidence="1">
    <location>
        <begin position="29"/>
        <end position="44"/>
    </location>
</feature>
<dbReference type="EMBL" id="JAUBOF010000223">
    <property type="protein sequence ID" value="MDM7491691.1"/>
    <property type="molecule type" value="Genomic_DNA"/>
</dbReference>
<dbReference type="RefSeq" id="WP_289382588.1">
    <property type="nucleotide sequence ID" value="NZ_JAUBOF010000223.1"/>
</dbReference>
<comment type="caution">
    <text evidence="2">The sequence shown here is derived from an EMBL/GenBank/DDBJ whole genome shotgun (WGS) entry which is preliminary data.</text>
</comment>
<sequence length="178" mass="19968">MTESLCSTPDCTRPVKARGVCPRCYSQARRDGRVAALPKAERPSKGSKPPCSKDGYERPHHGRGLCSVHLNQLRRSEGYVPATRRPEHYTRLKVDKDQAPVEVYRPVPLYPRYQISTLGNVRHFPPLGGPPKPVRARTDELGVKYVMLVDPGRMPVRATVEELQLSSLPYREGIVWGG</sequence>